<dbReference type="GO" id="GO:0004378">
    <property type="term" value="F:GDP-Man:Man(1)GlcNAc(2)-PP-Dol alpha-1,3-mannosyltransferase activity"/>
    <property type="evidence" value="ECO:0007669"/>
    <property type="project" value="InterPro"/>
</dbReference>
<dbReference type="PANTHER" id="PTHR45918">
    <property type="entry name" value="ALPHA-1,3/1,6-MANNOSYLTRANSFERASE ALG2"/>
    <property type="match status" value="1"/>
</dbReference>
<gene>
    <name evidence="3" type="ORF">COW96_03265</name>
</gene>
<dbReference type="SUPFAM" id="SSF53756">
    <property type="entry name" value="UDP-Glycosyltransferase/glycogen phosphorylase"/>
    <property type="match status" value="1"/>
</dbReference>
<sequence>MYKNAKAYLFASVDEEFGIAPVEAMGYGLPVIAYASGGLKETVIEDKNGYLFNQLTSESLCEKVKKF</sequence>
<name>A0A2H0C4S2_9BACT</name>
<dbReference type="Gene3D" id="3.40.50.2000">
    <property type="entry name" value="Glycogen Phosphorylase B"/>
    <property type="match status" value="1"/>
</dbReference>
<evidence type="ECO:0000259" key="2">
    <source>
        <dbReference type="Pfam" id="PF00534"/>
    </source>
</evidence>
<dbReference type="InterPro" id="IPR027054">
    <property type="entry name" value="ALG2"/>
</dbReference>
<dbReference type="AlphaFoldDB" id="A0A2H0C4S2"/>
<accession>A0A2H0C4S2</accession>
<dbReference type="EMBL" id="PCTD01000145">
    <property type="protein sequence ID" value="PIP64308.1"/>
    <property type="molecule type" value="Genomic_DNA"/>
</dbReference>
<evidence type="ECO:0000313" key="3">
    <source>
        <dbReference type="EMBL" id="PIP64308.1"/>
    </source>
</evidence>
<dbReference type="GO" id="GO:0012505">
    <property type="term" value="C:endomembrane system"/>
    <property type="evidence" value="ECO:0007669"/>
    <property type="project" value="TreeGrafter"/>
</dbReference>
<dbReference type="PANTHER" id="PTHR45918:SF1">
    <property type="entry name" value="ALPHA-1,3_1,6-MANNOSYLTRANSFERASE ALG2"/>
    <property type="match status" value="1"/>
</dbReference>
<dbReference type="Pfam" id="PF00534">
    <property type="entry name" value="Glycos_transf_1"/>
    <property type="match status" value="1"/>
</dbReference>
<evidence type="ECO:0000256" key="1">
    <source>
        <dbReference type="ARBA" id="ARBA00022679"/>
    </source>
</evidence>
<keyword evidence="1 3" id="KW-0808">Transferase</keyword>
<dbReference type="Proteomes" id="UP000230802">
    <property type="component" value="Unassembled WGS sequence"/>
</dbReference>
<protein>
    <submittedName>
        <fullName evidence="3">Glycosyl transferase family 1</fullName>
    </submittedName>
</protein>
<feature type="domain" description="Glycosyl transferase family 1" evidence="2">
    <location>
        <begin position="1"/>
        <end position="67"/>
    </location>
</feature>
<feature type="non-terminal residue" evidence="3">
    <location>
        <position position="67"/>
    </location>
</feature>
<evidence type="ECO:0000313" key="4">
    <source>
        <dbReference type="Proteomes" id="UP000230802"/>
    </source>
</evidence>
<comment type="caution">
    <text evidence="3">The sequence shown here is derived from an EMBL/GenBank/DDBJ whole genome shotgun (WGS) entry which is preliminary data.</text>
</comment>
<proteinExistence type="predicted"/>
<organism evidence="3 4">
    <name type="scientific">Candidatus Roizmanbacteria bacterium CG22_combo_CG10-13_8_21_14_all_33_16</name>
    <dbReference type="NCBI Taxonomy" id="1974859"/>
    <lineage>
        <taxon>Bacteria</taxon>
        <taxon>Candidatus Roizmaniibacteriota</taxon>
    </lineage>
</organism>
<reference evidence="3 4" key="1">
    <citation type="submission" date="2017-09" db="EMBL/GenBank/DDBJ databases">
        <title>Depth-based differentiation of microbial function through sediment-hosted aquifers and enrichment of novel symbionts in the deep terrestrial subsurface.</title>
        <authorList>
            <person name="Probst A.J."/>
            <person name="Ladd B."/>
            <person name="Jarett J.K."/>
            <person name="Geller-Mcgrath D.E."/>
            <person name="Sieber C.M."/>
            <person name="Emerson J.B."/>
            <person name="Anantharaman K."/>
            <person name="Thomas B.C."/>
            <person name="Malmstrom R."/>
            <person name="Stieglmeier M."/>
            <person name="Klingl A."/>
            <person name="Woyke T."/>
            <person name="Ryan C.M."/>
            <person name="Banfield J.F."/>
        </authorList>
    </citation>
    <scope>NUCLEOTIDE SEQUENCE [LARGE SCALE GENOMIC DNA]</scope>
    <source>
        <strain evidence="3">CG22_combo_CG10-13_8_21_14_all_33_16</strain>
    </source>
</reference>
<dbReference type="InterPro" id="IPR001296">
    <property type="entry name" value="Glyco_trans_1"/>
</dbReference>